<evidence type="ECO:0000313" key="9">
    <source>
        <dbReference type="EMBL" id="KTW30517.1"/>
    </source>
</evidence>
<keyword evidence="4" id="KW-0808">Transferase</keyword>
<dbReference type="Gene3D" id="3.90.1750.10">
    <property type="entry name" value="Hect, E3 ligase catalytic domains"/>
    <property type="match status" value="1"/>
</dbReference>
<dbReference type="EMBL" id="LFWA01000007">
    <property type="protein sequence ID" value="KTW30517.1"/>
    <property type="molecule type" value="Genomic_DNA"/>
</dbReference>
<dbReference type="InterPro" id="IPR016024">
    <property type="entry name" value="ARM-type_fold"/>
</dbReference>
<evidence type="ECO:0000256" key="5">
    <source>
        <dbReference type="ARBA" id="ARBA00022786"/>
    </source>
</evidence>
<dbReference type="PROSITE" id="PS50237">
    <property type="entry name" value="HECT"/>
    <property type="match status" value="1"/>
</dbReference>
<comment type="similarity">
    <text evidence="2">Belongs to the UPL family. K-HECT subfamily.</text>
</comment>
<dbReference type="EC" id="2.3.2.26" evidence="3"/>
<dbReference type="GO" id="GO:0016607">
    <property type="term" value="C:nuclear speck"/>
    <property type="evidence" value="ECO:0007669"/>
    <property type="project" value="TreeGrafter"/>
</dbReference>
<dbReference type="GO" id="GO:0043161">
    <property type="term" value="P:proteasome-mediated ubiquitin-dependent protein catabolic process"/>
    <property type="evidence" value="ECO:0007669"/>
    <property type="project" value="TreeGrafter"/>
</dbReference>
<dbReference type="Proteomes" id="UP000053447">
    <property type="component" value="Unassembled WGS sequence"/>
</dbReference>
<dbReference type="Gene3D" id="1.25.10.10">
    <property type="entry name" value="Leucine-rich Repeat Variant"/>
    <property type="match status" value="1"/>
</dbReference>
<dbReference type="InterPro" id="IPR035983">
    <property type="entry name" value="Hect_E3_ubiquitin_ligase"/>
</dbReference>
<evidence type="ECO:0000256" key="4">
    <source>
        <dbReference type="ARBA" id="ARBA00022679"/>
    </source>
</evidence>
<gene>
    <name evidence="9" type="ORF">T551_01800</name>
</gene>
<dbReference type="Pfam" id="PF25579">
    <property type="entry name" value="TPR_TRIP12_N"/>
    <property type="match status" value="1"/>
</dbReference>
<evidence type="ECO:0000256" key="6">
    <source>
        <dbReference type="PROSITE-ProRule" id="PRU00104"/>
    </source>
</evidence>
<comment type="catalytic activity">
    <reaction evidence="1">
        <text>S-ubiquitinyl-[E2 ubiquitin-conjugating enzyme]-L-cysteine + [acceptor protein]-L-lysine = [E2 ubiquitin-conjugating enzyme]-L-cysteine + N(6)-ubiquitinyl-[acceptor protein]-L-lysine.</text>
        <dbReference type="EC" id="2.3.2.26"/>
    </reaction>
</comment>
<evidence type="ECO:0000256" key="3">
    <source>
        <dbReference type="ARBA" id="ARBA00012485"/>
    </source>
</evidence>
<feature type="compositionally biased region" description="Low complexity" evidence="7">
    <location>
        <begin position="949"/>
        <end position="977"/>
    </location>
</feature>
<feature type="region of interest" description="Disordered" evidence="7">
    <location>
        <begin position="949"/>
        <end position="984"/>
    </location>
</feature>
<dbReference type="InterPro" id="IPR000569">
    <property type="entry name" value="HECT_dom"/>
</dbReference>
<dbReference type="RefSeq" id="XP_018229808.1">
    <property type="nucleotide sequence ID" value="XM_018374063.1"/>
</dbReference>
<keyword evidence="5 6" id="KW-0833">Ubl conjugation pathway</keyword>
<organism evidence="9 10">
    <name type="scientific">Pneumocystis jirovecii (strain RU7)</name>
    <name type="common">Human pneumocystis pneumonia agent</name>
    <dbReference type="NCBI Taxonomy" id="1408657"/>
    <lineage>
        <taxon>Eukaryota</taxon>
        <taxon>Fungi</taxon>
        <taxon>Dikarya</taxon>
        <taxon>Ascomycota</taxon>
        <taxon>Taphrinomycotina</taxon>
        <taxon>Pneumocystomycetes</taxon>
        <taxon>Pneumocystaceae</taxon>
        <taxon>Pneumocystis</taxon>
    </lineage>
</organism>
<dbReference type="SUPFAM" id="SSF48371">
    <property type="entry name" value="ARM repeat"/>
    <property type="match status" value="1"/>
</dbReference>
<dbReference type="Gene3D" id="3.30.2410.10">
    <property type="entry name" value="Hect, E3 ligase catalytic domain"/>
    <property type="match status" value="1"/>
</dbReference>
<proteinExistence type="inferred from homology"/>
<dbReference type="InterPro" id="IPR011989">
    <property type="entry name" value="ARM-like"/>
</dbReference>
<dbReference type="PANTHER" id="PTHR45670">
    <property type="entry name" value="E3 UBIQUITIN-PROTEIN LIGASE TRIP12"/>
    <property type="match status" value="1"/>
</dbReference>
<evidence type="ECO:0000256" key="1">
    <source>
        <dbReference type="ARBA" id="ARBA00000885"/>
    </source>
</evidence>
<feature type="compositionally biased region" description="Basic and acidic residues" evidence="7">
    <location>
        <begin position="98"/>
        <end position="116"/>
    </location>
</feature>
<dbReference type="eggNOG" id="KOG0168">
    <property type="taxonomic scope" value="Eukaryota"/>
</dbReference>
<feature type="region of interest" description="Disordered" evidence="7">
    <location>
        <begin position="97"/>
        <end position="121"/>
    </location>
</feature>
<evidence type="ECO:0000256" key="7">
    <source>
        <dbReference type="SAM" id="MobiDB-lite"/>
    </source>
</evidence>
<comment type="caution">
    <text evidence="9">The sequence shown here is derived from an EMBL/GenBank/DDBJ whole genome shotgun (WGS) entry which is preliminary data.</text>
</comment>
<accession>A0A0W4ZQ67</accession>
<dbReference type="SUPFAM" id="SSF56204">
    <property type="entry name" value="Hect, E3 ligase catalytic domain"/>
    <property type="match status" value="1"/>
</dbReference>
<name>A0A0W4ZQ67_PNEJ7</name>
<dbReference type="VEuPathDB" id="FungiDB:T551_01800"/>
<dbReference type="Pfam" id="PF00632">
    <property type="entry name" value="HECT"/>
    <property type="match status" value="1"/>
</dbReference>
<dbReference type="SMART" id="SM00119">
    <property type="entry name" value="HECTc"/>
    <property type="match status" value="1"/>
</dbReference>
<feature type="active site" description="Glycyl thioester intermediate" evidence="6">
    <location>
        <position position="1692"/>
    </location>
</feature>
<dbReference type="GeneID" id="28940318"/>
<evidence type="ECO:0000313" key="10">
    <source>
        <dbReference type="Proteomes" id="UP000053447"/>
    </source>
</evidence>
<protein>
    <recommendedName>
        <fullName evidence="3">HECT-type E3 ubiquitin transferase</fullName>
        <ecNumber evidence="3">2.3.2.26</ecNumber>
    </recommendedName>
</protein>
<dbReference type="InterPro" id="IPR057948">
    <property type="entry name" value="TPR_TRIP12_N"/>
</dbReference>
<keyword evidence="10" id="KW-1185">Reference proteome</keyword>
<feature type="domain" description="HECT" evidence="8">
    <location>
        <begin position="1374"/>
        <end position="1725"/>
    </location>
</feature>
<sequence length="1725" mass="197502">MSIFLKKKRRKTNKNTWNCIYLKEELHREIDKWVERPSRTNCGASAVNTGDFLLRKTKHRLYSSKNVGSLRKKRIKESLSDNVEKSEVVWIMGEEEGVEKSGQKKSSHESTPESSRKIHVRMKGGSSDDFSAYIDDSHVDQKLVQKNLVRHASGDCASESYAEVAEKSHHKSTVEHVYNEEFDETDEHYEDEYYNESDNHYSHAFGEDALELFDYGSLPDSLHTALTGVFSGVASRFKNILNSLRQKDDPSTQLIALQGLSELLIVSTEDILSSYFSPDLFIKELLAIMQASGSEFSEQNPETVLLACRCLTNLMEVLPSSISNVVYGGAIPILCQKLLEIQYIDLAEQALSTLEKISTEHPTAIVRDGGLTACLTYFDFFSTNVQRTAIITAANCCKNIPSDCFAIARDVMTMLQNIIRNNDRKVLEQACLCVTRIVESFRHYPDKLEQLLSNDILQIIMSVLSNTSTNAISLSTYTQFLRVLAIAAKSSPNLSISILKLKVVETIYYILIGKFPNDDIDVSEENVTNTLYILIHRPREHIYETLNLMCELLPNLPRDDEVFNVCVGENSQLQISPSKLAKYKMLDERRLRLLEDCQEEMKHFSRVLTPILVDIYHSATNINVRQKVMIILLKIVINLKENVLYESIKHSQFSFFLAAVLSQHEYPSLILGALQLSELLLRRLSRIYLEMFVREGIIQSIYEISDFYLDDVNLKYINSNKTLSFHTSSIFSRMSVSDFFMILVKRAKSFISVYEKCEDRLLICEEASDIMSKLAFLAKRIKNHIKIRSTYRKLSKYFTPNNSTITSYEILRSGLLLSLLESLNDPNAEVKQSARKAFLRSFLTNTHNTNLDPEHASDSPFFVLIQKLHESLSRNEDFEVVTVHGGSHEDFRKHPLTMLSKQLKLKLTAEEGSNVPRAYKNFIVSIYSVATFRTLDEYLRPRLISSQRFSVSRSNSSKTPSTPVTSSITVAATSSQTPLNKDKKMHRIKGQSFVIEKRKRSTRANLLEQTKSDFQTHKVKNSKSDISDDEMLEYSNDYSGSDSADTSQLFQIIDGFKSEKSSVTDNDSQIGIEPSNDSKVDIKVKSKDQTKIQLEKNVSKPFTFTDKKHMSYSSALQMKEDWNIIFEMDGKPINPDSTIYSAIHRYNKQNGRESSDVWSFIYPIKFKKVLKSENHEIYEEESIKNTSIEFETHDFSSYNANTILILKLLRVLYLLNTNIRNILDFNELSNFINMALPPSDFVNPKLTAKINRQLEEPLIVTSLCFPLWVREFPRLFLFLFPFETRYLFLQSTFFGYLRSIAKWQNTNGRDESHQNSRDDSRLVFGRLQRQKIRISRDHIMESTIKIMDLYGTSSFLLEIEYFDEVGTGLAPTLEFYSIASHEFTRKSLGLWRNVDDLSGNDFVFSPNGLFPMPLNCDFKDSDIEKKKISLFKVMGKFIARSILDSRIIDISINPMFFRIASDVNDVRLSIESISEIDENLAKSLRFLLQFEIAKKKILNKDICENEKEQLLKDIKVQGMSIDEFSLNFTLPGFPDVHLITNGDEKIVTIYTIGEYIDLIIDFTIGKGVREQINAFRDGFSSVLPYSSLALFTPEELSMLFGQGKEDWSIETLIDSIKADHGYNMDSRSIQNFLDILANMNDMERRQFLQFITGSPKLPIGGFKSLNPPLTVVCKTHEPPLTPNDYLPSVMACVNYLKLPDYTTKKIMKSKLFLAIKEGQGSFHLS</sequence>
<dbReference type="GO" id="GO:0061630">
    <property type="term" value="F:ubiquitin protein ligase activity"/>
    <property type="evidence" value="ECO:0007669"/>
    <property type="project" value="UniProtKB-EC"/>
</dbReference>
<dbReference type="InterPro" id="IPR045322">
    <property type="entry name" value="HECTD1/TRIP12-like"/>
</dbReference>
<reference evidence="10" key="1">
    <citation type="journal article" date="2016" name="Nat. Commun.">
        <title>Genome analysis of three Pneumocystis species reveals adaptation mechanisms to life exclusively in mammalian hosts.</title>
        <authorList>
            <person name="Ma L."/>
            <person name="Chen Z."/>
            <person name="Huang D.W."/>
            <person name="Kutty G."/>
            <person name="Ishihara M."/>
            <person name="Wang H."/>
            <person name="Abouelleil A."/>
            <person name="Bishop L."/>
            <person name="Davey E."/>
            <person name="Deng R."/>
            <person name="Deng X."/>
            <person name="Fan L."/>
            <person name="Fantoni G."/>
            <person name="Fitzgerald M."/>
            <person name="Gogineni E."/>
            <person name="Goldberg J.M."/>
            <person name="Handley G."/>
            <person name="Hu X."/>
            <person name="Huber C."/>
            <person name="Jiao X."/>
            <person name="Jones K."/>
            <person name="Levin J.Z."/>
            <person name="Liu Y."/>
            <person name="Macdonald P."/>
            <person name="Melnikov A."/>
            <person name="Raley C."/>
            <person name="Sassi M."/>
            <person name="Sherman B.T."/>
            <person name="Song X."/>
            <person name="Sykes S."/>
            <person name="Tran B."/>
            <person name="Walsh L."/>
            <person name="Xia Y."/>
            <person name="Yang J."/>
            <person name="Young S."/>
            <person name="Zeng Q."/>
            <person name="Zheng X."/>
            <person name="Stephens R."/>
            <person name="Nusbaum C."/>
            <person name="Birren B.W."/>
            <person name="Azadi P."/>
            <person name="Lempicki R.A."/>
            <person name="Cuomo C.A."/>
            <person name="Kovacs J.A."/>
        </authorList>
    </citation>
    <scope>NUCLEOTIDE SEQUENCE [LARGE SCALE GENOMIC DNA]</scope>
    <source>
        <strain evidence="10">RU7</strain>
    </source>
</reference>
<dbReference type="CDD" id="cd00078">
    <property type="entry name" value="HECTc"/>
    <property type="match status" value="1"/>
</dbReference>
<evidence type="ECO:0000256" key="2">
    <source>
        <dbReference type="ARBA" id="ARBA00006331"/>
    </source>
</evidence>
<evidence type="ECO:0000259" key="8">
    <source>
        <dbReference type="PROSITE" id="PS50237"/>
    </source>
</evidence>
<dbReference type="PANTHER" id="PTHR45670:SF1">
    <property type="entry name" value="E3 UBIQUITIN-PROTEIN LIGASE HECTD1"/>
    <property type="match status" value="1"/>
</dbReference>
<dbReference type="GO" id="GO:0000209">
    <property type="term" value="P:protein polyubiquitination"/>
    <property type="evidence" value="ECO:0007669"/>
    <property type="project" value="TreeGrafter"/>
</dbReference>
<dbReference type="STRING" id="1408657.A0A0W4ZQ67"/>
<dbReference type="OrthoDB" id="423283at2759"/>